<name>A0AA38PP74_9AGAR</name>
<evidence type="ECO:0000256" key="1">
    <source>
        <dbReference type="ARBA" id="ARBA00004123"/>
    </source>
</evidence>
<organism evidence="7 8">
    <name type="scientific">Lentinula detonsa</name>
    <dbReference type="NCBI Taxonomy" id="2804962"/>
    <lineage>
        <taxon>Eukaryota</taxon>
        <taxon>Fungi</taxon>
        <taxon>Dikarya</taxon>
        <taxon>Basidiomycota</taxon>
        <taxon>Agaricomycotina</taxon>
        <taxon>Agaricomycetes</taxon>
        <taxon>Agaricomycetidae</taxon>
        <taxon>Agaricales</taxon>
        <taxon>Marasmiineae</taxon>
        <taxon>Omphalotaceae</taxon>
        <taxon>Lentinula</taxon>
    </lineage>
</organism>
<evidence type="ECO:0000313" key="8">
    <source>
        <dbReference type="Proteomes" id="UP001163850"/>
    </source>
</evidence>
<dbReference type="GO" id="GO:0006270">
    <property type="term" value="P:DNA replication initiation"/>
    <property type="evidence" value="ECO:0007669"/>
    <property type="project" value="TreeGrafter"/>
</dbReference>
<gene>
    <name evidence="7" type="ORF">F5890DRAFT_1576054</name>
</gene>
<dbReference type="GO" id="GO:0005658">
    <property type="term" value="C:alpha DNA polymerase:primase complex"/>
    <property type="evidence" value="ECO:0007669"/>
    <property type="project" value="TreeGrafter"/>
</dbReference>
<dbReference type="GO" id="GO:0003677">
    <property type="term" value="F:DNA binding"/>
    <property type="evidence" value="ECO:0007669"/>
    <property type="project" value="InterPro"/>
</dbReference>
<evidence type="ECO:0000259" key="6">
    <source>
        <dbReference type="Pfam" id="PF04042"/>
    </source>
</evidence>
<comment type="subcellular location">
    <subcellularLocation>
        <location evidence="1">Nucleus</location>
    </subcellularLocation>
</comment>
<keyword evidence="5" id="KW-0539">Nucleus</keyword>
<dbReference type="InterPro" id="IPR007185">
    <property type="entry name" value="DNA_pol_a/d/e_bsu"/>
</dbReference>
<feature type="domain" description="DNA polymerase alpha/delta/epsilon subunit B" evidence="6">
    <location>
        <begin position="15"/>
        <end position="80"/>
    </location>
</feature>
<protein>
    <recommendedName>
        <fullName evidence="3">DNA polymerase alpha subunit B</fullName>
    </recommendedName>
</protein>
<evidence type="ECO:0000256" key="4">
    <source>
        <dbReference type="ARBA" id="ARBA00022705"/>
    </source>
</evidence>
<sequence>MGPFVDTFHPLIQAVPSVRDLISTHVVCPQCEFSRLVTKSDPRIQLVPNPCTFSINDMTFGATSVDVLFHLEKEKVLKRGQVVDSVVSLFPDDSGNHLPANDCRHLLQ</sequence>
<dbReference type="Proteomes" id="UP001163850">
    <property type="component" value="Unassembled WGS sequence"/>
</dbReference>
<dbReference type="PANTHER" id="PTHR23061:SF12">
    <property type="entry name" value="DNA POLYMERASE ALPHA SUBUNIT B"/>
    <property type="match status" value="1"/>
</dbReference>
<dbReference type="Gene3D" id="3.60.21.60">
    <property type="match status" value="1"/>
</dbReference>
<comment type="similarity">
    <text evidence="2">Belongs to the DNA polymerase alpha subunit B family.</text>
</comment>
<dbReference type="Pfam" id="PF04042">
    <property type="entry name" value="DNA_pol_E_B"/>
    <property type="match status" value="1"/>
</dbReference>
<dbReference type="AlphaFoldDB" id="A0AA38PP74"/>
<dbReference type="InterPro" id="IPR016722">
    <property type="entry name" value="DNA_pol_alpha_bsu"/>
</dbReference>
<reference evidence="7" key="1">
    <citation type="submission" date="2022-08" db="EMBL/GenBank/DDBJ databases">
        <authorList>
            <consortium name="DOE Joint Genome Institute"/>
            <person name="Min B."/>
            <person name="Riley R."/>
            <person name="Sierra-Patev S."/>
            <person name="Naranjo-Ortiz M."/>
            <person name="Looney B."/>
            <person name="Konkel Z."/>
            <person name="Slot J.C."/>
            <person name="Sakamoto Y."/>
            <person name="Steenwyk J.L."/>
            <person name="Rokas A."/>
            <person name="Carro J."/>
            <person name="Camarero S."/>
            <person name="Ferreira P."/>
            <person name="Molpeceres G."/>
            <person name="Ruiz-Duenas F.J."/>
            <person name="Serrano A."/>
            <person name="Henrissat B."/>
            <person name="Drula E."/>
            <person name="Hughes K.W."/>
            <person name="Mata J.L."/>
            <person name="Ishikawa N.K."/>
            <person name="Vargas-Isla R."/>
            <person name="Ushijima S."/>
            <person name="Smith C.A."/>
            <person name="Ahrendt S."/>
            <person name="Andreopoulos W."/>
            <person name="He G."/>
            <person name="Labutti K."/>
            <person name="Lipzen A."/>
            <person name="Ng V."/>
            <person name="Sandor L."/>
            <person name="Barry K."/>
            <person name="Martinez A.T."/>
            <person name="Xiao Y."/>
            <person name="Gibbons J.G."/>
            <person name="Terashima K."/>
            <person name="Hibbett D.S."/>
            <person name="Grigoriev I.V."/>
        </authorList>
    </citation>
    <scope>NUCLEOTIDE SEQUENCE</scope>
    <source>
        <strain evidence="7">TFB7829</strain>
    </source>
</reference>
<evidence type="ECO:0000256" key="2">
    <source>
        <dbReference type="ARBA" id="ARBA00007299"/>
    </source>
</evidence>
<accession>A0AA38PP74</accession>
<evidence type="ECO:0000313" key="7">
    <source>
        <dbReference type="EMBL" id="KAJ3979200.1"/>
    </source>
</evidence>
<dbReference type="EMBL" id="MU802438">
    <property type="protein sequence ID" value="KAJ3979200.1"/>
    <property type="molecule type" value="Genomic_DNA"/>
</dbReference>
<keyword evidence="4" id="KW-0235">DNA replication</keyword>
<dbReference type="PANTHER" id="PTHR23061">
    <property type="entry name" value="DNA POLYMERASE 2 ALPHA 70 KDA SUBUNIT"/>
    <property type="match status" value="1"/>
</dbReference>
<evidence type="ECO:0000256" key="3">
    <source>
        <dbReference type="ARBA" id="ARBA00018596"/>
    </source>
</evidence>
<comment type="caution">
    <text evidence="7">The sequence shown here is derived from an EMBL/GenBank/DDBJ whole genome shotgun (WGS) entry which is preliminary data.</text>
</comment>
<evidence type="ECO:0000256" key="5">
    <source>
        <dbReference type="ARBA" id="ARBA00023242"/>
    </source>
</evidence>
<proteinExistence type="inferred from homology"/>